<evidence type="ECO:0000313" key="2">
    <source>
        <dbReference type="Proteomes" id="UP000587396"/>
    </source>
</evidence>
<proteinExistence type="predicted"/>
<comment type="caution">
    <text evidence="1">The sequence shown here is derived from an EMBL/GenBank/DDBJ whole genome shotgun (WGS) entry which is preliminary data.</text>
</comment>
<name>A0A842J9D9_9ACTN</name>
<protein>
    <recommendedName>
        <fullName evidence="3">Glycosyltransferase</fullName>
    </recommendedName>
</protein>
<sequence>MGAEEKHYYFVVAMLKGVGGMQRYVLAKARWLSDNGWTVHFLYGIDGQQILDFSDFDCIHFVELMCRPSTVPTCKREELLRGAISSARYSSETIVESSACILALWGELLASRLQCRHLIFSLEEKLPRMSKSEAEFFRTKMDRGEFAGCYAGYLNKLFPHLTIEQCADKVLAASQQNPIVDDLIEYGTLPSADCSMLCFTRLEKTFVKPMLDSLIDYCFKHFEESFSLVFIGDADEKQLHYEIQHYADSVPNLSITILGYMTRIPRSLIQRFEIGIGTAGCAWQMSAEGLKVIAYATDEDECIGVLRYDIPRICTLKECRAMQFENVLDDLRFSDKYRKRRYEDPDIVTGYRDFLDFLDKASPSQDWVSTNTLACPIAKRIESLIIQISHRYPTNLVRSLKHLTAFAKRG</sequence>
<evidence type="ECO:0008006" key="3">
    <source>
        <dbReference type="Google" id="ProtNLM"/>
    </source>
</evidence>
<evidence type="ECO:0000313" key="1">
    <source>
        <dbReference type="EMBL" id="MBC2888702.1"/>
    </source>
</evidence>
<keyword evidence="2" id="KW-1185">Reference proteome</keyword>
<dbReference type="Proteomes" id="UP000587396">
    <property type="component" value="Unassembled WGS sequence"/>
</dbReference>
<dbReference type="AlphaFoldDB" id="A0A842J9D9"/>
<dbReference type="EMBL" id="JACMSE010000002">
    <property type="protein sequence ID" value="MBC2888702.1"/>
    <property type="molecule type" value="Genomic_DNA"/>
</dbReference>
<accession>A0A842J9D9</accession>
<organism evidence="1 2">
    <name type="scientific">Gordonibacter massiliensis</name>
    <name type="common">ex Traore et al. 2017</name>
    <dbReference type="NCBI Taxonomy" id="1841863"/>
    <lineage>
        <taxon>Bacteria</taxon>
        <taxon>Bacillati</taxon>
        <taxon>Actinomycetota</taxon>
        <taxon>Coriobacteriia</taxon>
        <taxon>Eggerthellales</taxon>
        <taxon>Eggerthellaceae</taxon>
        <taxon>Gordonibacter</taxon>
    </lineage>
</organism>
<dbReference type="RefSeq" id="WP_185904637.1">
    <property type="nucleotide sequence ID" value="NZ_JACMSE010000002.1"/>
</dbReference>
<gene>
    <name evidence="1" type="ORF">H7313_04975</name>
</gene>
<reference evidence="1 2" key="1">
    <citation type="submission" date="2020-08" db="EMBL/GenBank/DDBJ databases">
        <authorList>
            <person name="Liu C."/>
            <person name="Sun Q."/>
        </authorList>
    </citation>
    <scope>NUCLEOTIDE SEQUENCE [LARGE SCALE GENOMIC DNA]</scope>
    <source>
        <strain evidence="1 2">N22</strain>
    </source>
</reference>